<evidence type="ECO:0000313" key="1">
    <source>
        <dbReference type="EMBL" id="CAI9122198.1"/>
    </source>
</evidence>
<dbReference type="AlphaFoldDB" id="A0AA35XZB2"/>
<reference evidence="1" key="1">
    <citation type="submission" date="2023-03" db="EMBL/GenBank/DDBJ databases">
        <authorList>
            <person name="Cleenwerck I."/>
        </authorList>
    </citation>
    <scope>NUCLEOTIDE SEQUENCE</scope>
    <source>
        <strain evidence="1">LMG 32879</strain>
    </source>
</reference>
<proteinExistence type="predicted"/>
<comment type="caution">
    <text evidence="1">The sequence shown here is derived from an EMBL/GenBank/DDBJ whole genome shotgun (WGS) entry which is preliminary data.</text>
</comment>
<dbReference type="Proteomes" id="UP001176960">
    <property type="component" value="Unassembled WGS sequence"/>
</dbReference>
<dbReference type="EMBL" id="CATKSH010000037">
    <property type="protein sequence ID" value="CAI9122198.1"/>
    <property type="molecule type" value="Genomic_DNA"/>
</dbReference>
<organism evidence="1 2">
    <name type="scientific">Brytella acorum</name>
    <dbReference type="NCBI Taxonomy" id="2959299"/>
    <lineage>
        <taxon>Bacteria</taxon>
        <taxon>Pseudomonadati</taxon>
        <taxon>Pseudomonadota</taxon>
        <taxon>Alphaproteobacteria</taxon>
        <taxon>Acetobacterales</taxon>
        <taxon>Acetobacteraceae</taxon>
        <taxon>Brytella</taxon>
    </lineage>
</organism>
<name>A0AA35XZB2_9PROT</name>
<keyword evidence="2" id="KW-1185">Reference proteome</keyword>
<sequence length="308" mass="34924">MMDALDRFLSAELTQTSDPRITAFVAGMIGEYRPLGVIFYGSGLRKFDGDGLFDFYVIVDTFADWPQSPLARLANFWLPPNVRYVERRVGNQILRAKVAVMSSAQFRARALPSTFDTTIWARFAQPCRLVWVRDPDAADALLHSVRRCVMTAAGWAARLGTDPMDAAGWWESLFSATYRAELRAESAGRGKVIMEDQAERYASILPLAWAAQGLAFTRRGHTLAPQLSTRTRRDGRRRWKRLAQTGRWLNAARLLKAAFTFDGGARYLAWKIQRHNGLDLRLTSFEAAHPILCLPVLLWRARSVFKRD</sequence>
<dbReference type="RefSeq" id="WP_289841126.1">
    <property type="nucleotide sequence ID" value="NZ_CATKSH010000037.1"/>
</dbReference>
<protein>
    <submittedName>
        <fullName evidence="1">Uncharacterized protein</fullName>
    </submittedName>
</protein>
<evidence type="ECO:0000313" key="2">
    <source>
        <dbReference type="Proteomes" id="UP001176960"/>
    </source>
</evidence>
<accession>A0AA35XZB2</accession>
<gene>
    <name evidence="1" type="ORF">LMG32879_003058</name>
</gene>